<feature type="transmembrane region" description="Helical" evidence="9">
    <location>
        <begin position="472"/>
        <end position="491"/>
    </location>
</feature>
<evidence type="ECO:0000256" key="1">
    <source>
        <dbReference type="ARBA" id="ARBA00004651"/>
    </source>
</evidence>
<dbReference type="InterPro" id="IPR007210">
    <property type="entry name" value="ABC_Gly_betaine_transp_sub-bd"/>
</dbReference>
<dbReference type="CDD" id="cd06261">
    <property type="entry name" value="TM_PBP2"/>
    <property type="match status" value="1"/>
</dbReference>
<dbReference type="PANTHER" id="PTHR47737">
    <property type="entry name" value="GLYCINE BETAINE/PROLINE BETAINE TRANSPORT SYSTEM PERMEASE PROTEIN PROW"/>
    <property type="match status" value="1"/>
</dbReference>
<feature type="compositionally biased region" description="Polar residues" evidence="10">
    <location>
        <begin position="354"/>
        <end position="368"/>
    </location>
</feature>
<evidence type="ECO:0000256" key="2">
    <source>
        <dbReference type="ARBA" id="ARBA00022448"/>
    </source>
</evidence>
<feature type="transmembrane region" description="Helical" evidence="9">
    <location>
        <begin position="542"/>
        <end position="567"/>
    </location>
</feature>
<comment type="caution">
    <text evidence="12">The sequence shown here is derived from an EMBL/GenBank/DDBJ whole genome shotgun (WGS) entry which is preliminary data.</text>
</comment>
<keyword evidence="2 9" id="KW-0813">Transport</keyword>
<dbReference type="Gene3D" id="1.10.3720.10">
    <property type="entry name" value="MetI-like"/>
    <property type="match status" value="1"/>
</dbReference>
<dbReference type="Gene3D" id="3.10.105.10">
    <property type="entry name" value="Dipeptide-binding Protein, Domain 3"/>
    <property type="match status" value="1"/>
</dbReference>
<keyword evidence="4 9" id="KW-0812">Transmembrane</keyword>
<reference evidence="12" key="1">
    <citation type="journal article" date="2021" name="PeerJ">
        <title>Extensive microbial diversity within the chicken gut microbiome revealed by metagenomics and culture.</title>
        <authorList>
            <person name="Gilroy R."/>
            <person name="Ravi A."/>
            <person name="Getino M."/>
            <person name="Pursley I."/>
            <person name="Horton D.L."/>
            <person name="Alikhan N.F."/>
            <person name="Baker D."/>
            <person name="Gharbi K."/>
            <person name="Hall N."/>
            <person name="Watson M."/>
            <person name="Adriaenssens E.M."/>
            <person name="Foster-Nyarko E."/>
            <person name="Jarju S."/>
            <person name="Secka A."/>
            <person name="Antonio M."/>
            <person name="Oren A."/>
            <person name="Chaudhuri R.R."/>
            <person name="La Ragione R."/>
            <person name="Hildebrand F."/>
            <person name="Pallen M.J."/>
        </authorList>
    </citation>
    <scope>NUCLEOTIDE SEQUENCE</scope>
    <source>
        <strain evidence="12">9264</strain>
    </source>
</reference>
<feature type="compositionally biased region" description="Low complexity" evidence="10">
    <location>
        <begin position="1"/>
        <end position="13"/>
    </location>
</feature>
<dbReference type="GO" id="GO:0043190">
    <property type="term" value="C:ATP-binding cassette (ABC) transporter complex"/>
    <property type="evidence" value="ECO:0007669"/>
    <property type="project" value="InterPro"/>
</dbReference>
<dbReference type="PANTHER" id="PTHR47737:SF1">
    <property type="entry name" value="GLYCINE BETAINE_PROLINE BETAINE TRANSPORT SYSTEM PERMEASE PROTEIN PROW"/>
    <property type="match status" value="1"/>
</dbReference>
<comment type="subcellular location">
    <subcellularLocation>
        <location evidence="1 9">Cell membrane</location>
        <topology evidence="1 9">Multi-pass membrane protein</topology>
    </subcellularLocation>
</comment>
<dbReference type="InterPro" id="IPR035906">
    <property type="entry name" value="MetI-like_sf"/>
</dbReference>
<dbReference type="Gene3D" id="3.40.190.100">
    <property type="entry name" value="Glycine betaine-binding periplasmic protein, domain 2"/>
    <property type="match status" value="1"/>
</dbReference>
<evidence type="ECO:0000256" key="5">
    <source>
        <dbReference type="ARBA" id="ARBA00022989"/>
    </source>
</evidence>
<keyword evidence="5 9" id="KW-1133">Transmembrane helix</keyword>
<evidence type="ECO:0000256" key="9">
    <source>
        <dbReference type="RuleBase" id="RU363032"/>
    </source>
</evidence>
<evidence type="ECO:0000313" key="13">
    <source>
        <dbReference type="Proteomes" id="UP000823889"/>
    </source>
</evidence>
<reference evidence="12" key="2">
    <citation type="submission" date="2021-04" db="EMBL/GenBank/DDBJ databases">
        <authorList>
            <person name="Gilroy R."/>
        </authorList>
    </citation>
    <scope>NUCLEOTIDE SEQUENCE</scope>
    <source>
        <strain evidence="12">9264</strain>
    </source>
</reference>
<feature type="region of interest" description="Disordered" evidence="10">
    <location>
        <begin position="1"/>
        <end position="29"/>
    </location>
</feature>
<dbReference type="Pfam" id="PF00528">
    <property type="entry name" value="BPD_transp_1"/>
    <property type="match status" value="1"/>
</dbReference>
<dbReference type="CDD" id="cd13641">
    <property type="entry name" value="PBP2_HisX_like"/>
    <property type="match status" value="1"/>
</dbReference>
<dbReference type="EMBL" id="DWUQ01000030">
    <property type="protein sequence ID" value="HJD43691.1"/>
    <property type="molecule type" value="Genomic_DNA"/>
</dbReference>
<comment type="similarity">
    <text evidence="8">In the N-terminal section; belongs to the binding-protein-dependent transport system permease family.</text>
</comment>
<dbReference type="FunFam" id="1.10.3720.10:FF:000001">
    <property type="entry name" value="Glycine betaine ABC transporter, permease"/>
    <property type="match status" value="1"/>
</dbReference>
<organism evidence="12 13">
    <name type="scientific">Candidatus Paenalcaligenes intestinipullorum</name>
    <dbReference type="NCBI Taxonomy" id="2838718"/>
    <lineage>
        <taxon>Bacteria</taxon>
        <taxon>Pseudomonadati</taxon>
        <taxon>Pseudomonadota</taxon>
        <taxon>Betaproteobacteria</taxon>
        <taxon>Burkholderiales</taxon>
        <taxon>Alcaligenaceae</taxon>
        <taxon>Paenalcaligenes</taxon>
    </lineage>
</organism>
<feature type="transmembrane region" description="Helical" evidence="9">
    <location>
        <begin position="448"/>
        <end position="466"/>
    </location>
</feature>
<dbReference type="PROSITE" id="PS50928">
    <property type="entry name" value="ABC_TM1"/>
    <property type="match status" value="1"/>
</dbReference>
<accession>A0A9D2RHT9</accession>
<dbReference type="Pfam" id="PF04069">
    <property type="entry name" value="OpuAC"/>
    <property type="match status" value="1"/>
</dbReference>
<feature type="compositionally biased region" description="Polar residues" evidence="10">
    <location>
        <begin position="379"/>
        <end position="394"/>
    </location>
</feature>
<comment type="similarity">
    <text evidence="7">In the C-terminal section; belongs to the OsmX family.</text>
</comment>
<dbReference type="GO" id="GO:0005275">
    <property type="term" value="F:amine transmembrane transporter activity"/>
    <property type="evidence" value="ECO:0007669"/>
    <property type="project" value="TreeGrafter"/>
</dbReference>
<feature type="compositionally biased region" description="Polar residues" evidence="10">
    <location>
        <begin position="14"/>
        <end position="29"/>
    </location>
</feature>
<dbReference type="GO" id="GO:0031460">
    <property type="term" value="P:glycine betaine transport"/>
    <property type="evidence" value="ECO:0007669"/>
    <property type="project" value="UniProtKB-ARBA"/>
</dbReference>
<sequence length="694" mass="75169">MLSSAAQAQPQSQDLNKTQAQADPTLSADSAANCGSQPIKMADLTWESAAFTTQLFKYILQHGYGCEVEVIPGSAAALEVALSQNDIQILAELWDGRTEIIEKAVAAGQVKVVGNTLAGGAEQGWYVPDYVVQGDPDRGIEPVAPQLREVSQLKDYAAVFADAATDQEGRFYNCPAGWICETFNTALLRANGLDSVYDNYRAGTGAALDAAISSAYERGQPILFYYWQPSGLPAKYGFQRIEQPPFHENCWEAALENSDQVCPTDFLVSNLSVAVSAQFAASQPELIQFFERYVLEPEQLNAIILRMTDEKLSGQQLALEFLEQHPEQWQQWVPTSIAKKLSTSLGLPGPEGTNLASTQASTETVSTEQGERQLDAGSATDTNASANAPRASTSKLTRLAAQQSIFPDWSFSEAVNRQLQNLVRHTGESFRAVSHVMLRSVLLPLERGLTATPAWLVLLLVGALGWHATRRISLALVFVVALYGIGALGLWAKLMQTLALVLVATASSIVIGAPLGILAARSRYLNRVLMGILDVMQTMPSFVYLIPVLMLFGLGKVPALFATIIYAMPPLIRLTNLGIRQVDPQLTEAAQSFGVTRWQMLRRVTLPLARPSIMAGINQTTMMALSMVVVASMIGAQGLGEDVLAGIQTLDIGRGLQAGVAIVVLAIVMDRITQAYGQSRRVRRQYAKGGNSHE</sequence>
<dbReference type="SUPFAM" id="SSF53850">
    <property type="entry name" value="Periplasmic binding protein-like II"/>
    <property type="match status" value="1"/>
</dbReference>
<evidence type="ECO:0000256" key="3">
    <source>
        <dbReference type="ARBA" id="ARBA00022475"/>
    </source>
</evidence>
<dbReference type="Proteomes" id="UP000823889">
    <property type="component" value="Unassembled WGS sequence"/>
</dbReference>
<dbReference type="GO" id="GO:0015871">
    <property type="term" value="P:choline transport"/>
    <property type="evidence" value="ECO:0007669"/>
    <property type="project" value="TreeGrafter"/>
</dbReference>
<protein>
    <submittedName>
        <fullName evidence="12">ABC transporter permease subunit</fullName>
    </submittedName>
</protein>
<gene>
    <name evidence="12" type="ORF">H9906_01510</name>
</gene>
<feature type="domain" description="ABC transmembrane type-1" evidence="11">
    <location>
        <begin position="494"/>
        <end position="673"/>
    </location>
</feature>
<evidence type="ECO:0000256" key="10">
    <source>
        <dbReference type="SAM" id="MobiDB-lite"/>
    </source>
</evidence>
<evidence type="ECO:0000313" key="12">
    <source>
        <dbReference type="EMBL" id="HJD43691.1"/>
    </source>
</evidence>
<evidence type="ECO:0000256" key="8">
    <source>
        <dbReference type="ARBA" id="ARBA00035652"/>
    </source>
</evidence>
<evidence type="ECO:0000256" key="7">
    <source>
        <dbReference type="ARBA" id="ARBA00035642"/>
    </source>
</evidence>
<keyword evidence="6 9" id="KW-0472">Membrane</keyword>
<evidence type="ECO:0000259" key="11">
    <source>
        <dbReference type="PROSITE" id="PS50928"/>
    </source>
</evidence>
<proteinExistence type="inferred from homology"/>
<evidence type="ECO:0000256" key="6">
    <source>
        <dbReference type="ARBA" id="ARBA00023136"/>
    </source>
</evidence>
<dbReference type="GO" id="GO:0015226">
    <property type="term" value="F:carnitine transmembrane transporter activity"/>
    <property type="evidence" value="ECO:0007669"/>
    <property type="project" value="TreeGrafter"/>
</dbReference>
<comment type="similarity">
    <text evidence="9">Belongs to the binding-protein-dependent transport system permease family.</text>
</comment>
<feature type="region of interest" description="Disordered" evidence="10">
    <location>
        <begin position="348"/>
        <end position="394"/>
    </location>
</feature>
<dbReference type="SUPFAM" id="SSF161098">
    <property type="entry name" value="MetI-like"/>
    <property type="match status" value="1"/>
</dbReference>
<dbReference type="InterPro" id="IPR000515">
    <property type="entry name" value="MetI-like"/>
</dbReference>
<name>A0A9D2RHT9_9BURK</name>
<feature type="transmembrane region" description="Helical" evidence="9">
    <location>
        <begin position="498"/>
        <end position="522"/>
    </location>
</feature>
<evidence type="ECO:0000256" key="4">
    <source>
        <dbReference type="ARBA" id="ARBA00022692"/>
    </source>
</evidence>
<keyword evidence="3" id="KW-1003">Cell membrane</keyword>
<dbReference type="AlphaFoldDB" id="A0A9D2RHT9"/>